<proteinExistence type="predicted"/>
<name>A0A9Q0YQV2_HOLLE</name>
<evidence type="ECO:0000313" key="2">
    <source>
        <dbReference type="Proteomes" id="UP001152320"/>
    </source>
</evidence>
<protein>
    <submittedName>
        <fullName evidence="1">Uncharacterized protein</fullName>
    </submittedName>
</protein>
<accession>A0A9Q0YQV2</accession>
<reference evidence="1" key="1">
    <citation type="submission" date="2021-10" db="EMBL/GenBank/DDBJ databases">
        <title>Tropical sea cucumber genome reveals ecological adaptation and Cuvierian tubules defense mechanism.</title>
        <authorList>
            <person name="Chen T."/>
        </authorList>
    </citation>
    <scope>NUCLEOTIDE SEQUENCE</scope>
    <source>
        <strain evidence="1">Nanhai2018</strain>
        <tissue evidence="1">Muscle</tissue>
    </source>
</reference>
<dbReference type="AlphaFoldDB" id="A0A9Q0YQV2"/>
<sequence>MQILHWKKNYYDLPRQSVTQRLICQVVDIKAQPILGADAYKSFALMQRINHINDDTSDDILEKFRDVFIGLGCLPDLHKITVNRYHR</sequence>
<comment type="caution">
    <text evidence="1">The sequence shown here is derived from an EMBL/GenBank/DDBJ whole genome shotgun (WGS) entry which is preliminary data.</text>
</comment>
<gene>
    <name evidence="1" type="ORF">HOLleu_32016</name>
</gene>
<evidence type="ECO:0000313" key="1">
    <source>
        <dbReference type="EMBL" id="KAJ8027008.1"/>
    </source>
</evidence>
<dbReference type="EMBL" id="JAIZAY010000016">
    <property type="protein sequence ID" value="KAJ8027008.1"/>
    <property type="molecule type" value="Genomic_DNA"/>
</dbReference>
<organism evidence="1 2">
    <name type="scientific">Holothuria leucospilota</name>
    <name type="common">Black long sea cucumber</name>
    <name type="synonym">Mertensiothuria leucospilota</name>
    <dbReference type="NCBI Taxonomy" id="206669"/>
    <lineage>
        <taxon>Eukaryota</taxon>
        <taxon>Metazoa</taxon>
        <taxon>Echinodermata</taxon>
        <taxon>Eleutherozoa</taxon>
        <taxon>Echinozoa</taxon>
        <taxon>Holothuroidea</taxon>
        <taxon>Aspidochirotacea</taxon>
        <taxon>Aspidochirotida</taxon>
        <taxon>Holothuriidae</taxon>
        <taxon>Holothuria</taxon>
    </lineage>
</organism>
<keyword evidence="2" id="KW-1185">Reference proteome</keyword>
<dbReference type="Proteomes" id="UP001152320">
    <property type="component" value="Chromosome 16"/>
</dbReference>